<dbReference type="Pfam" id="PF16592">
    <property type="entry name" value="Cas9_REC"/>
    <property type="match status" value="1"/>
</dbReference>
<dbReference type="Gene3D" id="3.30.420.10">
    <property type="entry name" value="Ribonuclease H-like superfamily/Ribonuclease H"/>
    <property type="match status" value="1"/>
</dbReference>
<name>A0ABN0KN42_9ENTE</name>
<keyword evidence="3" id="KW-1185">Reference proteome</keyword>
<dbReference type="InterPro" id="IPR032240">
    <property type="entry name" value="Cas9_REC"/>
</dbReference>
<dbReference type="Proteomes" id="UP000014210">
    <property type="component" value="Unassembled WGS sequence"/>
</dbReference>
<organism evidence="2 3">
    <name type="scientific">Enterococcus durans ATCC 6056</name>
    <dbReference type="NCBI Taxonomy" id="1140001"/>
    <lineage>
        <taxon>Bacteria</taxon>
        <taxon>Bacillati</taxon>
        <taxon>Bacillota</taxon>
        <taxon>Bacilli</taxon>
        <taxon>Lactobacillales</taxon>
        <taxon>Enterococcaceae</taxon>
        <taxon>Enterococcus</taxon>
    </lineage>
</organism>
<accession>A0ABN0KN42</accession>
<proteinExistence type="predicted"/>
<feature type="domain" description="CRISPR-associated endonuclease Cas9 REC lobe" evidence="1">
    <location>
        <begin position="181"/>
        <end position="251"/>
    </location>
</feature>
<evidence type="ECO:0000313" key="3">
    <source>
        <dbReference type="Proteomes" id="UP000014210"/>
    </source>
</evidence>
<dbReference type="NCBIfam" id="TIGR01865">
    <property type="entry name" value="cas_Csn1"/>
    <property type="match status" value="1"/>
</dbReference>
<evidence type="ECO:0000259" key="1">
    <source>
        <dbReference type="Pfam" id="PF16592"/>
    </source>
</evidence>
<dbReference type="InterPro" id="IPR028629">
    <property type="entry name" value="Cas9"/>
</dbReference>
<protein>
    <submittedName>
        <fullName evidence="2">CRISPR-associated protein cas9/csn1, subtype II/nmemi</fullName>
    </submittedName>
</protein>
<gene>
    <name evidence="2" type="ORF">OMS_02826</name>
</gene>
<sequence>MAKDYTIGLDIRTNSVGWAVITDEYRLMAKKMSIHGNTEKKKVKKNFWGARLFDEGQTAEARRSKRTTRRRLMRRRYRILELQKIFAEEILKIDTNFFVRLDESFLNPEDKQYTRFPIFPTMAEEKSYYQTYPTIYHLRQKLADSTEKADIRLVYLALAHIIKYRGHFLFEGELDTENTSVEETFKDFLEIYNEQFEQASAFYEGIAVILTEKLSKTKKVEKILQYYPTEKTNGCLAQFLKLIVGNQGSFK</sequence>
<dbReference type="EMBL" id="AHYU01000059">
    <property type="protein sequence ID" value="EOT26128.1"/>
    <property type="molecule type" value="Genomic_DNA"/>
</dbReference>
<evidence type="ECO:0000313" key="2">
    <source>
        <dbReference type="EMBL" id="EOT26128.1"/>
    </source>
</evidence>
<comment type="caution">
    <text evidence="2">The sequence shown here is derived from an EMBL/GenBank/DDBJ whole genome shotgun (WGS) entry which is preliminary data.</text>
</comment>
<reference evidence="2 3" key="1">
    <citation type="submission" date="2013-03" db="EMBL/GenBank/DDBJ databases">
        <title>The Genome Sequence of Enterococcus durans ATCC_6056 (Illumina only assembly).</title>
        <authorList>
            <consortium name="The Broad Institute Genomics Platform"/>
            <consortium name="The Broad Institute Genome Sequencing Center for Infectious Disease"/>
            <person name="Earl A."/>
            <person name="Russ C."/>
            <person name="Gilmore M."/>
            <person name="Surin D."/>
            <person name="Walker B."/>
            <person name="Young S."/>
            <person name="Zeng Q."/>
            <person name="Gargeya S."/>
            <person name="Fitzgerald M."/>
            <person name="Haas B."/>
            <person name="Abouelleil A."/>
            <person name="Allen A.W."/>
            <person name="Alvarado L."/>
            <person name="Arachchi H.M."/>
            <person name="Berlin A.M."/>
            <person name="Chapman S.B."/>
            <person name="Gainer-Dewar J."/>
            <person name="Goldberg J."/>
            <person name="Griggs A."/>
            <person name="Gujja S."/>
            <person name="Hansen M."/>
            <person name="Howarth C."/>
            <person name="Imamovic A."/>
            <person name="Ireland A."/>
            <person name="Larimer J."/>
            <person name="McCowan C."/>
            <person name="Murphy C."/>
            <person name="Pearson M."/>
            <person name="Poon T.W."/>
            <person name="Priest M."/>
            <person name="Roberts A."/>
            <person name="Saif S."/>
            <person name="Shea T."/>
            <person name="Sisk P."/>
            <person name="Sykes S."/>
            <person name="Wortman J."/>
            <person name="Nusbaum C."/>
            <person name="Birren B."/>
        </authorList>
    </citation>
    <scope>NUCLEOTIDE SEQUENCE [LARGE SCALE GENOMIC DNA]</scope>
    <source>
        <strain evidence="2 3">ATCC 6056</strain>
    </source>
</reference>
<dbReference type="InterPro" id="IPR036397">
    <property type="entry name" value="RNaseH_sf"/>
</dbReference>